<evidence type="ECO:0000313" key="1">
    <source>
        <dbReference type="EMBL" id="TCV09194.1"/>
    </source>
</evidence>
<protein>
    <submittedName>
        <fullName evidence="1">Uncharacterized protein</fullName>
    </submittedName>
</protein>
<comment type="caution">
    <text evidence="1">The sequence shown here is derived from an EMBL/GenBank/DDBJ whole genome shotgun (WGS) entry which is preliminary data.</text>
</comment>
<reference evidence="1 2" key="1">
    <citation type="submission" date="2019-03" db="EMBL/GenBank/DDBJ databases">
        <title>Genomic Encyclopedia of Type Strains, Phase IV (KMG-IV): sequencing the most valuable type-strain genomes for metagenomic binning, comparative biology and taxonomic classification.</title>
        <authorList>
            <person name="Goeker M."/>
        </authorList>
    </citation>
    <scope>NUCLEOTIDE SEQUENCE [LARGE SCALE GENOMIC DNA]</scope>
    <source>
        <strain evidence="1 2">DSM 16730</strain>
    </source>
</reference>
<keyword evidence="2" id="KW-1185">Reference proteome</keyword>
<evidence type="ECO:0000313" key="2">
    <source>
        <dbReference type="Proteomes" id="UP000295433"/>
    </source>
</evidence>
<proteinExistence type="predicted"/>
<dbReference type="EMBL" id="SMBY01000001">
    <property type="protein sequence ID" value="TCV09194.1"/>
    <property type="molecule type" value="Genomic_DNA"/>
</dbReference>
<name>A0A4R3VQ25_9GAMM</name>
<sequence length="75" mass="8482">MGPFSHLSVQVVNLFCQPAMQPLSCGWLAKQIRRSICHTVFLCQKSLSERTRFLMTALIKAAIVRSNLEKTSQCQ</sequence>
<organism evidence="1 2">
    <name type="scientific">Samsonia erythrinae</name>
    <dbReference type="NCBI Taxonomy" id="160434"/>
    <lineage>
        <taxon>Bacteria</taxon>
        <taxon>Pseudomonadati</taxon>
        <taxon>Pseudomonadota</taxon>
        <taxon>Gammaproteobacteria</taxon>
        <taxon>Enterobacterales</taxon>
        <taxon>Pectobacteriaceae</taxon>
        <taxon>Samsonia</taxon>
    </lineage>
</organism>
<dbReference type="AlphaFoldDB" id="A0A4R3VQ25"/>
<accession>A0A4R3VQ25</accession>
<dbReference type="Proteomes" id="UP000295433">
    <property type="component" value="Unassembled WGS sequence"/>
</dbReference>
<gene>
    <name evidence="1" type="ORF">EDC54_101722</name>
</gene>